<keyword evidence="2" id="KW-1185">Reference proteome</keyword>
<gene>
    <name evidence="1" type="ORF">N0V83_009612</name>
</gene>
<evidence type="ECO:0000313" key="1">
    <source>
        <dbReference type="EMBL" id="KAJ4364157.1"/>
    </source>
</evidence>
<protein>
    <submittedName>
        <fullName evidence="1">Uncharacterized protein</fullName>
    </submittedName>
</protein>
<dbReference type="AlphaFoldDB" id="A0A9W9CHQ3"/>
<sequence>MDAFMVAELDNAVNVVWGVPDPNDKTAEIDVNTSRIEKLREIEVSLGAMELTGCTMLAIISRKGVYMSHWWESISFAPDLEDYGPVPDDPVEIKELKDNIFTNTLLKGIHNGIKKKGDSIQASVRLGATDLNDEHIQAYLIRPSNDYTEGSGYREEWDKIKQAVVRYLPRLGESNRWREITYDPVPDDDNRVEVLEHTVRGRVLFKYDPNHRLEGARPIHRNMFWVEDTEIHMDEW</sequence>
<comment type="caution">
    <text evidence="1">The sequence shown here is derived from an EMBL/GenBank/DDBJ whole genome shotgun (WGS) entry which is preliminary data.</text>
</comment>
<reference evidence="1" key="1">
    <citation type="submission" date="2022-10" db="EMBL/GenBank/DDBJ databases">
        <title>Tapping the CABI collections for fungal endophytes: first genome assemblies for Collariella, Neodidymelliopsis, Ascochyta clinopodiicola, Didymella pomorum, Didymosphaeria variabile, Neocosmospora piperis and Neocucurbitaria cava.</title>
        <authorList>
            <person name="Hill R."/>
        </authorList>
    </citation>
    <scope>NUCLEOTIDE SEQUENCE</scope>
    <source>
        <strain evidence="1">IMI 356814</strain>
    </source>
</reference>
<proteinExistence type="predicted"/>
<dbReference type="EMBL" id="JAPEUY010000018">
    <property type="protein sequence ID" value="KAJ4364157.1"/>
    <property type="molecule type" value="Genomic_DNA"/>
</dbReference>
<evidence type="ECO:0000313" key="2">
    <source>
        <dbReference type="Proteomes" id="UP001140560"/>
    </source>
</evidence>
<organism evidence="1 2">
    <name type="scientific">Neocucurbitaria cava</name>
    <dbReference type="NCBI Taxonomy" id="798079"/>
    <lineage>
        <taxon>Eukaryota</taxon>
        <taxon>Fungi</taxon>
        <taxon>Dikarya</taxon>
        <taxon>Ascomycota</taxon>
        <taxon>Pezizomycotina</taxon>
        <taxon>Dothideomycetes</taxon>
        <taxon>Pleosporomycetidae</taxon>
        <taxon>Pleosporales</taxon>
        <taxon>Pleosporineae</taxon>
        <taxon>Cucurbitariaceae</taxon>
        <taxon>Neocucurbitaria</taxon>
    </lineage>
</organism>
<accession>A0A9W9CHQ3</accession>
<dbReference type="OrthoDB" id="3886018at2759"/>
<dbReference type="Proteomes" id="UP001140560">
    <property type="component" value="Unassembled WGS sequence"/>
</dbReference>
<name>A0A9W9CHQ3_9PLEO</name>